<organism evidence="12 13">
    <name type="scientific">Microvirga terricola</name>
    <dbReference type="NCBI Taxonomy" id="2719797"/>
    <lineage>
        <taxon>Bacteria</taxon>
        <taxon>Pseudomonadati</taxon>
        <taxon>Pseudomonadota</taxon>
        <taxon>Alphaproteobacteria</taxon>
        <taxon>Hyphomicrobiales</taxon>
        <taxon>Methylobacteriaceae</taxon>
        <taxon>Microvirga</taxon>
    </lineage>
</organism>
<feature type="transmembrane region" description="Helical" evidence="9">
    <location>
        <begin position="183"/>
        <end position="208"/>
    </location>
</feature>
<dbReference type="RefSeq" id="WP_167673957.1">
    <property type="nucleotide sequence ID" value="NZ_JAATJS010000006.1"/>
</dbReference>
<proteinExistence type="inferred from homology"/>
<keyword evidence="5" id="KW-0547">Nucleotide-binding</keyword>
<protein>
    <submittedName>
        <fullName evidence="12">ABC transporter ATP-binding protein/permease</fullName>
    </submittedName>
</protein>
<sequence>MIQASIATAAAGLALLALQWGGTDISILLPVAVLGLSVALFLARSMAKFLQIFIGVLAGVEGLLVALSLLRAFGLVSESFADYVPPASMPIGATIFAFIIFGVSRVPVIRTITRIADRYFTSRALSEIHVPLIGRIRASEGAIGTALLAFLLLINLGQVALNVRLNFFGRDMFNALQEKDAGAFWYQLFWVFVPLASVFITTALVEIVSQYVLRIRWRGFLNRLYVHEWLSEGTHYRMQLVGHAADNPDQRIADDLKSYIDQTYTLSIGLLNQSATLVSFIAILWSLSAGFTLPGTDIPVPGLLVWVCIAYAVLGTWLTHAIGRPLIRLYFQQERVEADYRFSLARLREYTEQVALLGGETAEQQALNGRFGMIVRNFMQIVRRVMRLQVFQSAYFQANVVVPYILTAPYFFIGKVTLGQMQQTVGAFSSVQGALDFFITSYSTIANYKAGVDRLTTFEAAIEAVRHQGEKGRVTLAPSHNGDLNVEGLQVALPDGRVLMTADGVSFRQGETTLLTGPSGSGKSTLFRAISGIWPFGTGQILVPKGQSMMLLPQRPYIPMGALRAAVTYPGTHVAYGDAAIKEALRAARLPALVDRLDEERAWAQTLSLGEQQRLAIARALLAKPDWLFLDEATAALDEPTEAEIYAVIREKLPETTVVSIGHRSTLSAFHNRRIDMVKTEDGLFAPVERRQPEPAE</sequence>
<dbReference type="EMBL" id="JAATJS010000006">
    <property type="protein sequence ID" value="NIX78039.1"/>
    <property type="molecule type" value="Genomic_DNA"/>
</dbReference>
<dbReference type="PROSITE" id="PS50893">
    <property type="entry name" value="ABC_TRANSPORTER_2"/>
    <property type="match status" value="1"/>
</dbReference>
<feature type="transmembrane region" description="Helical" evidence="9">
    <location>
        <begin position="142"/>
        <end position="163"/>
    </location>
</feature>
<dbReference type="Proteomes" id="UP000707352">
    <property type="component" value="Unassembled WGS sequence"/>
</dbReference>
<keyword evidence="7 9" id="KW-1133">Transmembrane helix</keyword>
<evidence type="ECO:0000313" key="12">
    <source>
        <dbReference type="EMBL" id="NIX78039.1"/>
    </source>
</evidence>
<evidence type="ECO:0000256" key="4">
    <source>
        <dbReference type="ARBA" id="ARBA00022692"/>
    </source>
</evidence>
<dbReference type="SUPFAM" id="SSF52540">
    <property type="entry name" value="P-loop containing nucleoside triphosphate hydrolases"/>
    <property type="match status" value="1"/>
</dbReference>
<dbReference type="SMART" id="SM00382">
    <property type="entry name" value="AAA"/>
    <property type="match status" value="1"/>
</dbReference>
<gene>
    <name evidence="12" type="ORF">HB375_15680</name>
</gene>
<keyword evidence="4 9" id="KW-0812">Transmembrane</keyword>
<evidence type="ECO:0000259" key="11">
    <source>
        <dbReference type="PROSITE" id="PS50929"/>
    </source>
</evidence>
<dbReference type="Pfam" id="PF06472">
    <property type="entry name" value="ABC_membrane_2"/>
    <property type="match status" value="1"/>
</dbReference>
<feature type="transmembrane region" description="Helical" evidence="9">
    <location>
        <begin position="90"/>
        <end position="108"/>
    </location>
</feature>
<dbReference type="InterPro" id="IPR017871">
    <property type="entry name" value="ABC_transporter-like_CS"/>
</dbReference>
<comment type="caution">
    <text evidence="12">The sequence shown here is derived from an EMBL/GenBank/DDBJ whole genome shotgun (WGS) entry which is preliminary data.</text>
</comment>
<dbReference type="PROSITE" id="PS50929">
    <property type="entry name" value="ABC_TM1F"/>
    <property type="match status" value="1"/>
</dbReference>
<evidence type="ECO:0000256" key="9">
    <source>
        <dbReference type="SAM" id="Phobius"/>
    </source>
</evidence>
<feature type="domain" description="ABC transporter" evidence="10">
    <location>
        <begin position="484"/>
        <end position="697"/>
    </location>
</feature>
<keyword evidence="8 9" id="KW-0472">Membrane</keyword>
<comment type="similarity">
    <text evidence="2">Belongs to the ABC transporter superfamily.</text>
</comment>
<reference evidence="12 13" key="1">
    <citation type="submission" date="2020-03" db="EMBL/GenBank/DDBJ databases">
        <title>The genome sequence of Microvirga sp. c23x22.</title>
        <authorList>
            <person name="Zhang X."/>
        </authorList>
    </citation>
    <scope>NUCLEOTIDE SEQUENCE [LARGE SCALE GENOMIC DNA]</scope>
    <source>
        <strain evidence="13">c23x22</strain>
    </source>
</reference>
<dbReference type="InterPro" id="IPR050835">
    <property type="entry name" value="ABC_transporter_sub-D"/>
</dbReference>
<evidence type="ECO:0000259" key="10">
    <source>
        <dbReference type="PROSITE" id="PS50893"/>
    </source>
</evidence>
<keyword evidence="3" id="KW-0813">Transport</keyword>
<evidence type="ECO:0000313" key="13">
    <source>
        <dbReference type="Proteomes" id="UP000707352"/>
    </source>
</evidence>
<dbReference type="InterPro" id="IPR003593">
    <property type="entry name" value="AAA+_ATPase"/>
</dbReference>
<feature type="transmembrane region" description="Helical" evidence="9">
    <location>
        <begin position="394"/>
        <end position="413"/>
    </location>
</feature>
<comment type="subcellular location">
    <subcellularLocation>
        <location evidence="1">Cell membrane</location>
        <topology evidence="1">Multi-pass membrane protein</topology>
    </subcellularLocation>
</comment>
<dbReference type="InterPro" id="IPR027417">
    <property type="entry name" value="P-loop_NTPase"/>
</dbReference>
<accession>A0ABX0VDX9</accession>
<evidence type="ECO:0000256" key="7">
    <source>
        <dbReference type="ARBA" id="ARBA00022989"/>
    </source>
</evidence>
<dbReference type="SUPFAM" id="SSF90123">
    <property type="entry name" value="ABC transporter transmembrane region"/>
    <property type="match status" value="1"/>
</dbReference>
<evidence type="ECO:0000256" key="6">
    <source>
        <dbReference type="ARBA" id="ARBA00022840"/>
    </source>
</evidence>
<feature type="transmembrane region" description="Helical" evidence="9">
    <location>
        <begin position="50"/>
        <end position="70"/>
    </location>
</feature>
<evidence type="ECO:0000256" key="3">
    <source>
        <dbReference type="ARBA" id="ARBA00022448"/>
    </source>
</evidence>
<dbReference type="GO" id="GO:0005524">
    <property type="term" value="F:ATP binding"/>
    <property type="evidence" value="ECO:0007669"/>
    <property type="project" value="UniProtKB-KW"/>
</dbReference>
<dbReference type="InterPro" id="IPR036640">
    <property type="entry name" value="ABC1_TM_sf"/>
</dbReference>
<dbReference type="CDD" id="cd03223">
    <property type="entry name" value="ABCD_peroxisomal_ALDP"/>
    <property type="match status" value="1"/>
</dbReference>
<feature type="transmembrane region" description="Helical" evidence="9">
    <location>
        <begin position="303"/>
        <end position="323"/>
    </location>
</feature>
<dbReference type="InterPro" id="IPR011527">
    <property type="entry name" value="ABC1_TM_dom"/>
</dbReference>
<dbReference type="Gene3D" id="1.20.1560.10">
    <property type="entry name" value="ABC transporter type 1, transmembrane domain"/>
    <property type="match status" value="1"/>
</dbReference>
<dbReference type="PROSITE" id="PS00211">
    <property type="entry name" value="ABC_TRANSPORTER_1"/>
    <property type="match status" value="1"/>
</dbReference>
<dbReference type="InterPro" id="IPR003439">
    <property type="entry name" value="ABC_transporter-like_ATP-bd"/>
</dbReference>
<evidence type="ECO:0000256" key="5">
    <source>
        <dbReference type="ARBA" id="ARBA00022741"/>
    </source>
</evidence>
<feature type="transmembrane region" description="Helical" evidence="9">
    <location>
        <begin position="27"/>
        <end position="43"/>
    </location>
</feature>
<keyword evidence="13" id="KW-1185">Reference proteome</keyword>
<evidence type="ECO:0000256" key="1">
    <source>
        <dbReference type="ARBA" id="ARBA00004651"/>
    </source>
</evidence>
<dbReference type="PANTHER" id="PTHR11384">
    <property type="entry name" value="ATP-BINDING CASSETTE, SUB-FAMILY D MEMBER"/>
    <property type="match status" value="1"/>
</dbReference>
<dbReference type="PANTHER" id="PTHR11384:SF59">
    <property type="entry name" value="LYSOSOMAL COBALAMIN TRANSPORTER ABCD4"/>
    <property type="match status" value="1"/>
</dbReference>
<feature type="transmembrane region" description="Helical" evidence="9">
    <location>
        <begin position="270"/>
        <end position="291"/>
    </location>
</feature>
<feature type="domain" description="ABC transmembrane type-1" evidence="11">
    <location>
        <begin position="149"/>
        <end position="447"/>
    </location>
</feature>
<evidence type="ECO:0000256" key="8">
    <source>
        <dbReference type="ARBA" id="ARBA00023136"/>
    </source>
</evidence>
<name>A0ABX0VDX9_9HYPH</name>
<evidence type="ECO:0000256" key="2">
    <source>
        <dbReference type="ARBA" id="ARBA00005417"/>
    </source>
</evidence>
<dbReference type="Pfam" id="PF00005">
    <property type="entry name" value="ABC_tran"/>
    <property type="match status" value="1"/>
</dbReference>
<dbReference type="Gene3D" id="3.40.50.300">
    <property type="entry name" value="P-loop containing nucleotide triphosphate hydrolases"/>
    <property type="match status" value="1"/>
</dbReference>
<keyword evidence="6 12" id="KW-0067">ATP-binding</keyword>